<organism evidence="5 6">
    <name type="scientific">Methanocorpusculum labreanum (strain ATCC 43576 / DSM 4855 / Z)</name>
    <dbReference type="NCBI Taxonomy" id="410358"/>
    <lineage>
        <taxon>Archaea</taxon>
        <taxon>Methanobacteriati</taxon>
        <taxon>Methanobacteriota</taxon>
        <taxon>Stenosarchaea group</taxon>
        <taxon>Methanomicrobia</taxon>
        <taxon>Methanomicrobiales</taxon>
        <taxon>Methanocorpusculaceae</taxon>
        <taxon>Methanocorpusculum</taxon>
    </lineage>
</organism>
<dbReference type="InterPro" id="IPR014818">
    <property type="entry name" value="Phage/plasmid_primase_P4_C"/>
</dbReference>
<gene>
    <name evidence="5" type="ordered locus">Mlab_1684</name>
</gene>
<keyword evidence="3" id="KW-0067">ATP-binding</keyword>
<evidence type="ECO:0000259" key="4">
    <source>
        <dbReference type="PROSITE" id="PS51206"/>
    </source>
</evidence>
<dbReference type="PANTHER" id="PTHR35372:SF2">
    <property type="entry name" value="SF3 HELICASE DOMAIN-CONTAINING PROTEIN"/>
    <property type="match status" value="1"/>
</dbReference>
<dbReference type="PROSITE" id="PS51206">
    <property type="entry name" value="SF3_HELICASE_1"/>
    <property type="match status" value="1"/>
</dbReference>
<dbReference type="GO" id="GO:0005524">
    <property type="term" value="F:ATP binding"/>
    <property type="evidence" value="ECO:0007669"/>
    <property type="project" value="UniProtKB-KW"/>
</dbReference>
<dbReference type="AlphaFoldDB" id="A2SU39"/>
<evidence type="ECO:0000256" key="2">
    <source>
        <dbReference type="ARBA" id="ARBA00022801"/>
    </source>
</evidence>
<evidence type="ECO:0000313" key="5">
    <source>
        <dbReference type="EMBL" id="ABN07845.1"/>
    </source>
</evidence>
<keyword evidence="2" id="KW-0378">Hydrolase</keyword>
<proteinExistence type="predicted"/>
<dbReference type="PANTHER" id="PTHR35372">
    <property type="entry name" value="ATP BINDING PROTEIN-RELATED"/>
    <property type="match status" value="1"/>
</dbReference>
<dbReference type="GO" id="GO:0016787">
    <property type="term" value="F:hydrolase activity"/>
    <property type="evidence" value="ECO:0007669"/>
    <property type="project" value="UniProtKB-KW"/>
</dbReference>
<dbReference type="SMART" id="SM00885">
    <property type="entry name" value="D5_N"/>
    <property type="match status" value="1"/>
</dbReference>
<dbReference type="SUPFAM" id="SSF52540">
    <property type="entry name" value="P-loop containing nucleoside triphosphate hydrolases"/>
    <property type="match status" value="1"/>
</dbReference>
<dbReference type="Pfam" id="PF08706">
    <property type="entry name" value="D5_N"/>
    <property type="match status" value="1"/>
</dbReference>
<dbReference type="STRING" id="410358.Mlab_1684"/>
<keyword evidence="6" id="KW-1185">Reference proteome</keyword>
<dbReference type="OrthoDB" id="142922at2157"/>
<dbReference type="InterPro" id="IPR051620">
    <property type="entry name" value="ORF904-like_C"/>
</dbReference>
<dbReference type="GeneID" id="4795878"/>
<dbReference type="eggNOG" id="arCOG06914">
    <property type="taxonomic scope" value="Archaea"/>
</dbReference>
<name>A2SU39_METLZ</name>
<evidence type="ECO:0000313" key="6">
    <source>
        <dbReference type="Proteomes" id="UP000000365"/>
    </source>
</evidence>
<dbReference type="KEGG" id="mla:Mlab_1684"/>
<protein>
    <submittedName>
        <fullName evidence="5">Phage/plasmid primase, P4 family</fullName>
    </submittedName>
</protein>
<dbReference type="HOGENOM" id="CLU_450284_0_0_2"/>
<dbReference type="InterPro" id="IPR014015">
    <property type="entry name" value="Helicase_SF3_DNA-vir"/>
</dbReference>
<evidence type="ECO:0000256" key="1">
    <source>
        <dbReference type="ARBA" id="ARBA00022741"/>
    </source>
</evidence>
<dbReference type="InterPro" id="IPR027417">
    <property type="entry name" value="P-loop_NTPase"/>
</dbReference>
<feature type="domain" description="SF3 helicase" evidence="4">
    <location>
        <begin position="303"/>
        <end position="468"/>
    </location>
</feature>
<evidence type="ECO:0000256" key="3">
    <source>
        <dbReference type="ARBA" id="ARBA00022840"/>
    </source>
</evidence>
<accession>A2SU39</accession>
<dbReference type="EMBL" id="CP000559">
    <property type="protein sequence ID" value="ABN07845.1"/>
    <property type="molecule type" value="Genomic_DNA"/>
</dbReference>
<dbReference type="RefSeq" id="WP_011834048.1">
    <property type="nucleotide sequence ID" value="NC_008942.1"/>
</dbReference>
<keyword evidence="1" id="KW-0547">Nucleotide-binding</keyword>
<sequence length="606" mass="68686">MALNQPNPPLPAGYTAELTETITEPLSPKEAKIGLDVQSYRFKLYKFGQLVDILTTFDTGPDLRRAVREHIIDTEPEGPEKEFLLRFFDPASTPPWERKTMIRGQLPTPDALLNSLNDEGNAVRFEKEAGGNLVYDIASGQWFAFITNHWEPAREKLGKVLRLVGKSLEQELDYWKRRAAAENTPEMRNLVVQLQNHVNLSKNHTKQVALRKMIEGSSMQVNLSEASDGRYITCKNGALDCRTGEFIPIWACDSIREKYPLIYLDAVYTPGLRSPAFIDHLKKVFDDNVSGLSEEERTLQMMELGRCFLRLLGYLLFPGNPEQVIIFLWGKGSNGKSTTIDVLREIFGSEMSEASVRELYAGSEDRPASGVARSLSKRVMLISEASDEESRGGRISADTVKALTGDAVTSRFRDMYEKSRPQRVVCTPVGVTNELPRFDKTLDYALLRRIFTIPFPHLFAGDERARDIRECLLAERDAVFSMVADELIAYTKEGLLPQPAFCASTQNELLAGFEVSAFIEECVEKSETGRVSRLELEEAYISWCARHDIPVGLAKIQMPGYDEYSQVNFRQGLSEKEKRGLFKGMRVYGFEEQRTNSQRYFKCRLK</sequence>
<dbReference type="Proteomes" id="UP000000365">
    <property type="component" value="Chromosome"/>
</dbReference>
<reference evidence="5 6" key="1">
    <citation type="journal article" date="2009" name="Stand. Genomic Sci.">
        <title>Complete genome sequence of Methanocorpusculum labreanum type strain Z.</title>
        <authorList>
            <person name="Anderson I.J."/>
            <person name="Sieprawska-Lupa M."/>
            <person name="Goltsman E."/>
            <person name="Lapidus A."/>
            <person name="Copeland A."/>
            <person name="Glavina Del Rio T."/>
            <person name="Tice H."/>
            <person name="Dalin E."/>
            <person name="Barry K."/>
            <person name="Pitluck S."/>
            <person name="Hauser L."/>
            <person name="Land M."/>
            <person name="Lucas S."/>
            <person name="Richardson P."/>
            <person name="Whitman W.B."/>
            <person name="Kyrpides N.C."/>
        </authorList>
    </citation>
    <scope>NUCLEOTIDE SEQUENCE [LARGE SCALE GENOMIC DNA]</scope>
    <source>
        <strain evidence="6">ATCC 43576 / DSM 4855 / Z</strain>
    </source>
</reference>
<dbReference type="Gene3D" id="3.40.50.300">
    <property type="entry name" value="P-loop containing nucleotide triphosphate hydrolases"/>
    <property type="match status" value="1"/>
</dbReference>